<dbReference type="Proteomes" id="UP000095131">
    <property type="component" value="Unassembled WGS sequence"/>
</dbReference>
<evidence type="ECO:0000313" key="2">
    <source>
        <dbReference type="Proteomes" id="UP000095131"/>
    </source>
</evidence>
<dbReference type="EMBL" id="MDCJ01000007">
    <property type="protein sequence ID" value="ODS05149.1"/>
    <property type="molecule type" value="Genomic_DNA"/>
</dbReference>
<protein>
    <submittedName>
        <fullName evidence="1">Uncharacterized protein</fullName>
    </submittedName>
</protein>
<name>A0A1E3WH71_9VIBR</name>
<comment type="caution">
    <text evidence="1">The sequence shown here is derived from an EMBL/GenBank/DDBJ whole genome shotgun (WGS) entry which is preliminary data.</text>
</comment>
<reference evidence="1 2" key="1">
    <citation type="submission" date="2016-08" db="EMBL/GenBank/DDBJ databases">
        <title>Genome sequencing of Vibrio scophthalmi strain FP3289, an isolated from Paralichthys olivaceus.</title>
        <authorList>
            <person name="Han H.-J."/>
        </authorList>
    </citation>
    <scope>NUCLEOTIDE SEQUENCE [LARGE SCALE GENOMIC DNA]</scope>
    <source>
        <strain evidence="1 2">FP3289</strain>
    </source>
</reference>
<dbReference type="AlphaFoldDB" id="A0A1E3WH71"/>
<organism evidence="1 2">
    <name type="scientific">Vibrio scophthalmi</name>
    <dbReference type="NCBI Taxonomy" id="45658"/>
    <lineage>
        <taxon>Bacteria</taxon>
        <taxon>Pseudomonadati</taxon>
        <taxon>Pseudomonadota</taxon>
        <taxon>Gammaproteobacteria</taxon>
        <taxon>Vibrionales</taxon>
        <taxon>Vibrionaceae</taxon>
        <taxon>Vibrio</taxon>
    </lineage>
</organism>
<evidence type="ECO:0000313" key="1">
    <source>
        <dbReference type="EMBL" id="ODS05149.1"/>
    </source>
</evidence>
<dbReference type="RefSeq" id="WP_069448113.1">
    <property type="nucleotide sequence ID" value="NZ_CP134272.1"/>
</dbReference>
<dbReference type="OrthoDB" id="9862728at2"/>
<accession>A0A1E3WH71</accession>
<dbReference type="GeneID" id="96873875"/>
<dbReference type="PATRIC" id="fig|45658.8.peg.4274"/>
<sequence>MLTDMVVVLGKSWVASRRPMGKGALVMCEFPLQLNELVKQEIGDAPIFIINTVLNGQHKVMKAIRVNRDTVCWEESCRASF</sequence>
<proteinExistence type="predicted"/>
<gene>
    <name evidence="1" type="ORF">VSF3289_04290</name>
</gene>